<keyword evidence="2" id="KW-1185">Reference proteome</keyword>
<gene>
    <name evidence="1" type="ORF">CIG1485E_0321</name>
</gene>
<dbReference type="PANTHER" id="PTHR30441">
    <property type="entry name" value="DUF748 DOMAIN-CONTAINING PROTEIN"/>
    <property type="match status" value="1"/>
</dbReference>
<name>A0A076F9K2_9BACT</name>
<dbReference type="HOGENOM" id="CLU_005680_1_0_7"/>
<proteinExistence type="predicted"/>
<dbReference type="EMBL" id="CP009043">
    <property type="protein sequence ID" value="AII14192.1"/>
    <property type="molecule type" value="Genomic_DNA"/>
</dbReference>
<dbReference type="PANTHER" id="PTHR30441:SF8">
    <property type="entry name" value="DUF748 DOMAIN-CONTAINING PROTEIN"/>
    <property type="match status" value="1"/>
</dbReference>
<evidence type="ECO:0000313" key="1">
    <source>
        <dbReference type="EMBL" id="AII14192.1"/>
    </source>
</evidence>
<dbReference type="KEGG" id="caj:CIG1485E_0321"/>
<accession>A0A076F9K2</accession>
<dbReference type="InterPro" id="IPR008023">
    <property type="entry name" value="DUF748"/>
</dbReference>
<dbReference type="eggNOG" id="COG2982">
    <property type="taxonomic scope" value="Bacteria"/>
</dbReference>
<dbReference type="Proteomes" id="UP000028486">
    <property type="component" value="Chromosome"/>
</dbReference>
<dbReference type="Pfam" id="PF05359">
    <property type="entry name" value="DUF748"/>
    <property type="match status" value="1"/>
</dbReference>
<dbReference type="GO" id="GO:0005886">
    <property type="term" value="C:plasma membrane"/>
    <property type="evidence" value="ECO:0007669"/>
    <property type="project" value="TreeGrafter"/>
</dbReference>
<evidence type="ECO:0000313" key="2">
    <source>
        <dbReference type="Proteomes" id="UP000028486"/>
    </source>
</evidence>
<dbReference type="RefSeq" id="WP_038452999.1">
    <property type="nucleotide sequence ID" value="NZ_CP009043.1"/>
</dbReference>
<dbReference type="AlphaFoldDB" id="A0A076F9K2"/>
<protein>
    <submittedName>
        <fullName evidence="1">Uncharacterized protein</fullName>
    </submittedName>
</protein>
<reference evidence="2" key="1">
    <citation type="journal article" date="2014" name="Genome Announc.">
        <title>Complete Genome Sequence of Campylobacter iguaniorum Strain 1485ET, Isolated from a Bearded Dragon (Pogona vitticeps).</title>
        <authorList>
            <person name="Gilbert M.J."/>
            <person name="Miller W.G."/>
            <person name="Yee E."/>
            <person name="Kik M."/>
            <person name="Wagenaar J.A."/>
            <person name="Duim B."/>
        </authorList>
    </citation>
    <scope>NUCLEOTIDE SEQUENCE [LARGE SCALE GENOMIC DNA]</scope>
    <source>
        <strain evidence="2">1485E</strain>
    </source>
</reference>
<dbReference type="OrthoDB" id="9757969at2"/>
<dbReference type="InterPro" id="IPR052894">
    <property type="entry name" value="AsmA-related"/>
</dbReference>
<sequence length="1019" mass="112324">MKTKISIAITAFLVVFYTVFGFFGVPKLSVYYGTKILASMDLNLSVKQVKFNPFTYEANITGLSIQGSSPLIKFDEIYVDLDAINLFKKTIGIADLKLTNPTIFIQKDKNGTYNFASLLSDESSTKSDDNSSLELYYDIKKLDIINASIAYIDLGNGFEAKLNDMSYSLENLSTKRNYLGSHKLLTSSNLADKIITDANITLNPFTINGHAKITELKTTPFWVSFLKELPISLNSAIINSDLAYTLRLDESVTLDTNASLNIKNISVASGKDSFATKEFDIWNLKLNLLQSQNGLNLKLDNSNLNIYDFKAKFDGFDAGASEILLKDSNVTFDGENLTLKIAKTNTNSLSASKLDTKITLNKAEINDANFTLLAKNFALLLSSINLANLKATNDKANFANLSNLSLNGLNLAPNSLKLDSINATNLDISSFVNDKGSKLANAFLALSSSKKTQAKSEPFDFEIKELNLNKTKVAIKDEISKNTVSNIDIKAKNIANNGEAKFDISINDKLLKLSSNSSINMATNKVESSINATLQSLHFITPYLKNYLNIKDINAKVNLKANINYQKDLSLNANVKTTNFSLKDTNNDVVAAFTSLNKTLNLNKNGIKISNIALTNPRLKVEISKDGELNLLKLIKDSKDTSKKESSKSPNIYIKNINIKNGSLEFSDKSLPIVFDTNITKISTAINDIKNKTRSDIALNGIVAKQGFSEILLSIYPFEPTFSTDLIMHFKNLNLKNATPYSAKFLGYEIADGRLNLNLNYKIKDGKLNGSNTINLDNLTLGKEIPSSDAVSLPVKLGLAILKDSNNQIDIDLPISGDLNSPEFSYGSIVFKAIVQLFSDVVTSPFRFIGAALGISSEGINNADFIPGTTLLSETSEENIKKLAQIAIKKPDIIFTITPAYATISDKYAISKRIIQKEATLLMNTKNLSYEDAIKQIYAQKINKIKFQNVDQAVDVLADDVKIKDDTLLKIAQKRALFLSDELQKNGVKKEQIDMINLQDISGSKADKFIRLQVGIKTK</sequence>
<dbReference type="STRING" id="1244531.CIG2463D_0329"/>
<organism evidence="1 2">
    <name type="scientific">Campylobacter iguaniorum</name>
    <dbReference type="NCBI Taxonomy" id="1244531"/>
    <lineage>
        <taxon>Bacteria</taxon>
        <taxon>Pseudomonadati</taxon>
        <taxon>Campylobacterota</taxon>
        <taxon>Epsilonproteobacteria</taxon>
        <taxon>Campylobacterales</taxon>
        <taxon>Campylobacteraceae</taxon>
        <taxon>Campylobacter</taxon>
    </lineage>
</organism>
<dbReference type="GO" id="GO:0090313">
    <property type="term" value="P:regulation of protein targeting to membrane"/>
    <property type="evidence" value="ECO:0007669"/>
    <property type="project" value="TreeGrafter"/>
</dbReference>